<dbReference type="NCBIfam" id="TIGR02532">
    <property type="entry name" value="IV_pilin_GFxxxE"/>
    <property type="match status" value="1"/>
</dbReference>
<accession>A0A401V3I7</accession>
<reference evidence="2 3" key="1">
    <citation type="submission" date="2018-11" db="EMBL/GenBank/DDBJ databases">
        <title>Draft genome sequence of Cellulomonas takizawaensis strain TKZ-21.</title>
        <authorList>
            <person name="Yamamura H."/>
            <person name="Hayashi T."/>
            <person name="Hamada M."/>
            <person name="Serisawa Y."/>
            <person name="Matsuyama K."/>
            <person name="Nakagawa Y."/>
            <person name="Otoguro M."/>
            <person name="Yanagida F."/>
            <person name="Hayakawa M."/>
        </authorList>
    </citation>
    <scope>NUCLEOTIDE SEQUENCE [LARGE SCALE GENOMIC DNA]</scope>
    <source>
        <strain evidence="2 3">TKZ-21</strain>
    </source>
</reference>
<evidence type="ECO:0008006" key="4">
    <source>
        <dbReference type="Google" id="ProtNLM"/>
    </source>
</evidence>
<name>A0A401V3I7_9CELL</name>
<keyword evidence="1" id="KW-0472">Membrane</keyword>
<feature type="transmembrane region" description="Helical" evidence="1">
    <location>
        <begin position="21"/>
        <end position="45"/>
    </location>
</feature>
<dbReference type="AlphaFoldDB" id="A0A401V3I7"/>
<dbReference type="Pfam" id="PF07963">
    <property type="entry name" value="N_methyl"/>
    <property type="match status" value="1"/>
</dbReference>
<comment type="caution">
    <text evidence="2">The sequence shown here is derived from an EMBL/GenBank/DDBJ whole genome shotgun (WGS) entry which is preliminary data.</text>
</comment>
<sequence>MNGRTGRTAGALRLRGDDDGFTLVEVIVALLVLSIVATASLYFFVGGSRSVSSQQRQQSGVAVANRAMEDVYSLVARASATGTSGLVVGRKQSDVTTAWNAAVTEGTPGLGDSYPAWDKATSPLPAAGVGDDKIKLTQTVDESGIRYTVRTLVGFCYRAKATPAAQCTRTGGDAAGVSTTGYMQLMRAYVTVSWADTTGTCKASTCRYDIASLVDPSNDLKWNNTTRLLAVDDSVSVDADDVIEIDVLDNDTIMAITTNPVSIVSNPVLAGTSTPAGTATVDTSTGRVVYDPSDDAWGEVTFTYRVTIAARTAQAVVHAYVNPMARPLTGNAYPGQAVAIPVTTMWGAAASGLAVVQPATGGSVVASGSSFTYTAPASTGTYTFRYTFTQGAYTSTIGTGTVVVAAPIPPVAGNRTFETDAVITPADVPLPLQTANGNAANYRVRIMSLPSAGTLRLDGNNAAVNGVGSAVAFRPPAQTAGVYTFTYQVAPPAPSTTWSATATATILVQPKAADDPQTTVSKNQSNRMLQVGANDGSVAGTTLEIVSSPGPACITIASNQGTSWASGNVQYSAPNKTGTCSFTYRLNPIDNRLRQSATVTAYVKVN</sequence>
<dbReference type="EMBL" id="BHYL01000283">
    <property type="protein sequence ID" value="GCD21441.1"/>
    <property type="molecule type" value="Genomic_DNA"/>
</dbReference>
<keyword evidence="1" id="KW-1133">Transmembrane helix</keyword>
<evidence type="ECO:0000313" key="2">
    <source>
        <dbReference type="EMBL" id="GCD21441.1"/>
    </source>
</evidence>
<gene>
    <name evidence="2" type="ORF">CTKZ_30030</name>
</gene>
<organism evidence="2 3">
    <name type="scientific">Cellulomonas algicola</name>
    <dbReference type="NCBI Taxonomy" id="2071633"/>
    <lineage>
        <taxon>Bacteria</taxon>
        <taxon>Bacillati</taxon>
        <taxon>Actinomycetota</taxon>
        <taxon>Actinomycetes</taxon>
        <taxon>Micrococcales</taxon>
        <taxon>Cellulomonadaceae</taxon>
        <taxon>Cellulomonas</taxon>
    </lineage>
</organism>
<dbReference type="OrthoDB" id="3295619at2"/>
<protein>
    <recommendedName>
        <fullName evidence="4">Prepilin-type N-terminal cleavage/methylation domain-containing protein</fullName>
    </recommendedName>
</protein>
<proteinExistence type="predicted"/>
<dbReference type="InterPro" id="IPR012902">
    <property type="entry name" value="N_methyl_site"/>
</dbReference>
<evidence type="ECO:0000256" key="1">
    <source>
        <dbReference type="SAM" id="Phobius"/>
    </source>
</evidence>
<keyword evidence="3" id="KW-1185">Reference proteome</keyword>
<dbReference type="Proteomes" id="UP000288246">
    <property type="component" value="Unassembled WGS sequence"/>
</dbReference>
<evidence type="ECO:0000313" key="3">
    <source>
        <dbReference type="Proteomes" id="UP000288246"/>
    </source>
</evidence>
<dbReference type="Pfam" id="PF17963">
    <property type="entry name" value="Big_9"/>
    <property type="match status" value="1"/>
</dbReference>
<keyword evidence="1" id="KW-0812">Transmembrane</keyword>
<dbReference type="RefSeq" id="WP_124343964.1">
    <property type="nucleotide sequence ID" value="NZ_BHYL01000283.1"/>
</dbReference>